<name>A0A8H5ES84_9AGAR</name>
<accession>A0A8H5ES84</accession>
<dbReference type="Proteomes" id="UP000541558">
    <property type="component" value="Unassembled WGS sequence"/>
</dbReference>
<evidence type="ECO:0000313" key="1">
    <source>
        <dbReference type="EMBL" id="KAF5310482.1"/>
    </source>
</evidence>
<keyword evidence="2" id="KW-1185">Reference proteome</keyword>
<evidence type="ECO:0000313" key="2">
    <source>
        <dbReference type="Proteomes" id="UP000541558"/>
    </source>
</evidence>
<organism evidence="1 2">
    <name type="scientific">Ephemerocybe angulata</name>
    <dbReference type="NCBI Taxonomy" id="980116"/>
    <lineage>
        <taxon>Eukaryota</taxon>
        <taxon>Fungi</taxon>
        <taxon>Dikarya</taxon>
        <taxon>Basidiomycota</taxon>
        <taxon>Agaricomycotina</taxon>
        <taxon>Agaricomycetes</taxon>
        <taxon>Agaricomycetidae</taxon>
        <taxon>Agaricales</taxon>
        <taxon>Agaricineae</taxon>
        <taxon>Psathyrellaceae</taxon>
        <taxon>Ephemerocybe</taxon>
    </lineage>
</organism>
<protein>
    <submittedName>
        <fullName evidence="1">Uncharacterized protein</fullName>
    </submittedName>
</protein>
<dbReference type="EMBL" id="JAACJK010000229">
    <property type="protein sequence ID" value="KAF5310482.1"/>
    <property type="molecule type" value="Genomic_DNA"/>
</dbReference>
<sequence>MVLLSQCPARNNRQIRLCFNRFGACADAVGHAWVIAVAIAEQPAVLLSSFLITTAIPRTLATTGIVTIAKHVLVSPFLTTILALFDLASSLGFCRRTTTPRYRLRHAASRLALAPSAHPHSMHSRSLLT</sequence>
<proteinExistence type="predicted"/>
<comment type="caution">
    <text evidence="1">The sequence shown here is derived from an EMBL/GenBank/DDBJ whole genome shotgun (WGS) entry which is preliminary data.</text>
</comment>
<dbReference type="AlphaFoldDB" id="A0A8H5ES84"/>
<gene>
    <name evidence="1" type="ORF">D9611_012279</name>
</gene>
<reference evidence="1 2" key="1">
    <citation type="journal article" date="2020" name="ISME J.">
        <title>Uncovering the hidden diversity of litter-decomposition mechanisms in mushroom-forming fungi.</title>
        <authorList>
            <person name="Floudas D."/>
            <person name="Bentzer J."/>
            <person name="Ahren D."/>
            <person name="Johansson T."/>
            <person name="Persson P."/>
            <person name="Tunlid A."/>
        </authorList>
    </citation>
    <scope>NUCLEOTIDE SEQUENCE [LARGE SCALE GENOMIC DNA]</scope>
    <source>
        <strain evidence="1 2">CBS 175.51</strain>
    </source>
</reference>